<reference evidence="3" key="1">
    <citation type="submission" date="2015-07" db="EMBL/GenBank/DDBJ databases">
        <title>Fjat-14235 jcm11544.</title>
        <authorList>
            <person name="Liu B."/>
            <person name="Wang J."/>
            <person name="Zhu Y."/>
            <person name="Liu G."/>
            <person name="Chen Q."/>
            <person name="Chen Z."/>
            <person name="Lan J."/>
            <person name="Che J."/>
            <person name="Ge C."/>
            <person name="Shi H."/>
            <person name="Pan Z."/>
            <person name="Liu X."/>
        </authorList>
    </citation>
    <scope>NUCLEOTIDE SEQUENCE [LARGE SCALE GENOMIC DNA]</scope>
    <source>
        <strain evidence="3">JCM 11544</strain>
    </source>
</reference>
<dbReference type="SUPFAM" id="SSF53474">
    <property type="entry name" value="alpha/beta-Hydrolases"/>
    <property type="match status" value="1"/>
</dbReference>
<organism evidence="2 3">
    <name type="scientific">Rossellomorea marisflavi</name>
    <dbReference type="NCBI Taxonomy" id="189381"/>
    <lineage>
        <taxon>Bacteria</taxon>
        <taxon>Bacillati</taxon>
        <taxon>Bacillota</taxon>
        <taxon>Bacilli</taxon>
        <taxon>Bacillales</taxon>
        <taxon>Bacillaceae</taxon>
        <taxon>Rossellomorea</taxon>
    </lineage>
</organism>
<proteinExistence type="predicted"/>
<dbReference type="OrthoDB" id="9767934at2"/>
<dbReference type="InterPro" id="IPR000073">
    <property type="entry name" value="AB_hydrolase_1"/>
</dbReference>
<comment type="caution">
    <text evidence="2">The sequence shown here is derived from an EMBL/GenBank/DDBJ whole genome shotgun (WGS) entry which is preliminary data.</text>
</comment>
<dbReference type="PANTHER" id="PTHR36837:SF2">
    <property type="entry name" value="POLY(3-HYDROXYALKANOATE) POLYMERASE SUBUNIT PHAC"/>
    <property type="match status" value="1"/>
</dbReference>
<accession>A0A0M0G1I6</accession>
<keyword evidence="3" id="KW-1185">Reference proteome</keyword>
<dbReference type="PANTHER" id="PTHR36837">
    <property type="entry name" value="POLY(3-HYDROXYALKANOATE) POLYMERASE SUBUNIT PHAC"/>
    <property type="match status" value="1"/>
</dbReference>
<gene>
    <name evidence="2" type="ORF">AF331_15990</name>
</gene>
<dbReference type="PATRIC" id="fig|189381.12.peg.4186"/>
<evidence type="ECO:0000313" key="2">
    <source>
        <dbReference type="EMBL" id="KON83674.1"/>
    </source>
</evidence>
<dbReference type="InterPro" id="IPR051321">
    <property type="entry name" value="PHA/PHB_synthase"/>
</dbReference>
<dbReference type="Proteomes" id="UP000037405">
    <property type="component" value="Unassembled WGS sequence"/>
</dbReference>
<sequence>MERKTEKDRWRGFFETLTRKEEWKPHHPRNAIQEIGRATLWHYPAVERNGALPILMVYSHINKPSILDLTEQHSMIGEFLGNGYDVFLLDFGIPDERDKDTGLESYLFDYIDGAVKTVLQHQQTGRLTLAGFCLGGTLAALYAALYPDRIHNLLLFVTPIDFNQLPDFREWIKAIQSGDIDPAVLAPVTGIIPAEQIRYGMRLITAPVYYSPYLSLLNRAYDPAYTEHWYRFNQWTNDHIPMTGAFLRDLLHYFIKENALMNGGMTLRGREINPARIQSNLYMVCSTFDQMVPAAISYPLMELVSSEEKQFIEVPGGHASLIKDGVSSRLMGWLREHS</sequence>
<dbReference type="STRING" id="189381.GCA_900166615_02055"/>
<dbReference type="RefSeq" id="WP_053429093.1">
    <property type="nucleotide sequence ID" value="NZ_LGUE01000005.1"/>
</dbReference>
<dbReference type="EMBL" id="LGUE01000005">
    <property type="protein sequence ID" value="KON83674.1"/>
    <property type="molecule type" value="Genomic_DNA"/>
</dbReference>
<feature type="domain" description="AB hydrolase-1" evidence="1">
    <location>
        <begin position="72"/>
        <end position="322"/>
    </location>
</feature>
<evidence type="ECO:0000313" key="3">
    <source>
        <dbReference type="Proteomes" id="UP000037405"/>
    </source>
</evidence>
<dbReference type="AlphaFoldDB" id="A0A0M0G1I6"/>
<dbReference type="InterPro" id="IPR029058">
    <property type="entry name" value="AB_hydrolase_fold"/>
</dbReference>
<name>A0A0M0G1I6_9BACI</name>
<dbReference type="Pfam" id="PF00561">
    <property type="entry name" value="Abhydrolase_1"/>
    <property type="match status" value="1"/>
</dbReference>
<protein>
    <recommendedName>
        <fullName evidence="1">AB hydrolase-1 domain-containing protein</fullName>
    </recommendedName>
</protein>
<dbReference type="Gene3D" id="3.40.50.1820">
    <property type="entry name" value="alpha/beta hydrolase"/>
    <property type="match status" value="1"/>
</dbReference>
<evidence type="ECO:0000259" key="1">
    <source>
        <dbReference type="Pfam" id="PF00561"/>
    </source>
</evidence>